<dbReference type="Proteomes" id="UP000194309">
    <property type="component" value="Chromosome"/>
</dbReference>
<sequence>MSEAKILLNEIGRDDISDDSSNLLDCGLIDSIDIISLVAAMAARYGKDLDAKFLSAENFQSIAALDKMIKEAYGV</sequence>
<dbReference type="KEGG" id="cdev:CIGN_1146"/>
<keyword evidence="2" id="KW-1185">Reference proteome</keyword>
<dbReference type="OrthoDB" id="5360412at2"/>
<dbReference type="InterPro" id="IPR036736">
    <property type="entry name" value="ACP-like_sf"/>
</dbReference>
<protein>
    <submittedName>
        <fullName evidence="1">Acyl carrier protein</fullName>
    </submittedName>
</protein>
<dbReference type="Gene3D" id="1.10.1200.10">
    <property type="entry name" value="ACP-like"/>
    <property type="match status" value="1"/>
</dbReference>
<dbReference type="STRING" id="1660064.CIGN_1146"/>
<accession>A0A381DA11</accession>
<reference evidence="1 2" key="1">
    <citation type="journal article" date="2017" name="Genome Biol. Evol.">
        <title>Comparative Genomic Analysis Identifies a Campylobacter Clade Deficient in Selenium Metabolism.</title>
        <authorList>
            <person name="Miller W.G."/>
            <person name="Yee E."/>
            <person name="Lopes B.S."/>
            <person name="Chapman M.H."/>
            <person name="Huynh S."/>
            <person name="Bono J.L."/>
            <person name="Parker C.T."/>
            <person name="Strachan N.J.C."/>
            <person name="Forbes K.J."/>
        </authorList>
    </citation>
    <scope>NUCLEOTIDE SEQUENCE [LARGE SCALE GENOMIC DNA]</scope>
    <source>
        <strain evidence="1 2">NCTC 13003</strain>
    </source>
</reference>
<gene>
    <name evidence="1" type="primary">acpP1</name>
    <name evidence="1" type="ORF">CIGN_1146</name>
</gene>
<dbReference type="InterPro" id="IPR009081">
    <property type="entry name" value="PP-bd_ACP"/>
</dbReference>
<dbReference type="EMBL" id="CP018788">
    <property type="protein sequence ID" value="ARQ99414.1"/>
    <property type="molecule type" value="Genomic_DNA"/>
</dbReference>
<accession>A0A1X9ST13</accession>
<dbReference type="SUPFAM" id="SSF47336">
    <property type="entry name" value="ACP-like"/>
    <property type="match status" value="1"/>
</dbReference>
<evidence type="ECO:0000313" key="1">
    <source>
        <dbReference type="EMBL" id="ARQ99414.1"/>
    </source>
</evidence>
<evidence type="ECO:0000313" key="2">
    <source>
        <dbReference type="Proteomes" id="UP000194309"/>
    </source>
</evidence>
<dbReference type="AlphaFoldDB" id="A0A1X9ST13"/>
<dbReference type="Pfam" id="PF00550">
    <property type="entry name" value="PP-binding"/>
    <property type="match status" value="1"/>
</dbReference>
<organism evidence="1 2">
    <name type="scientific">Campylobacter devanensis</name>
    <dbReference type="NCBI Taxonomy" id="3161138"/>
    <lineage>
        <taxon>Bacteria</taxon>
        <taxon>Pseudomonadati</taxon>
        <taxon>Campylobacterota</taxon>
        <taxon>Epsilonproteobacteria</taxon>
        <taxon>Campylobacterales</taxon>
        <taxon>Campylobacteraceae</taxon>
        <taxon>Campylobacter</taxon>
    </lineage>
</organism>
<name>A0A1X9ST13_9BACT</name>
<dbReference type="PROSITE" id="PS50075">
    <property type="entry name" value="CARRIER"/>
    <property type="match status" value="1"/>
</dbReference>
<proteinExistence type="predicted"/>